<dbReference type="PRINTS" id="PR00598">
    <property type="entry name" value="HTHMARR"/>
</dbReference>
<protein>
    <submittedName>
        <fullName evidence="5">MarR family transcriptional regulator</fullName>
    </submittedName>
</protein>
<evidence type="ECO:0000256" key="1">
    <source>
        <dbReference type="ARBA" id="ARBA00023015"/>
    </source>
</evidence>
<evidence type="ECO:0000313" key="6">
    <source>
        <dbReference type="Proteomes" id="UP000250642"/>
    </source>
</evidence>
<dbReference type="Pfam" id="PF01047">
    <property type="entry name" value="MarR"/>
    <property type="match status" value="1"/>
</dbReference>
<dbReference type="GO" id="GO:0003677">
    <property type="term" value="F:DNA binding"/>
    <property type="evidence" value="ECO:0007669"/>
    <property type="project" value="UniProtKB-KW"/>
</dbReference>
<evidence type="ECO:0000256" key="3">
    <source>
        <dbReference type="ARBA" id="ARBA00023163"/>
    </source>
</evidence>
<keyword evidence="3" id="KW-0804">Transcription</keyword>
<dbReference type="SUPFAM" id="SSF46785">
    <property type="entry name" value="Winged helix' DNA-binding domain"/>
    <property type="match status" value="1"/>
</dbReference>
<evidence type="ECO:0000256" key="2">
    <source>
        <dbReference type="ARBA" id="ARBA00023125"/>
    </source>
</evidence>
<sequence>MAYVNISHLLAKVHYGMLTHAFFACQKSLDDMSNETYHLVSRLIKRMEALMKSARNERLMGQLSELVKLHRYKVHEKLVNHPELYPGQPPLLFQLEREDGQTQKHLAEQLRRAPATVTVMLKRMESSGFIRREADPKDLRSLRVYLTDQGRAALKDLREVFQELDRQAQKDFTPEESQLMSALAQRMVQNLREY</sequence>
<dbReference type="InterPro" id="IPR036390">
    <property type="entry name" value="WH_DNA-bd_sf"/>
</dbReference>
<dbReference type="EMBL" id="QEVW01000010">
    <property type="protein sequence ID" value="RAW13887.1"/>
    <property type="molecule type" value="Genomic_DNA"/>
</dbReference>
<evidence type="ECO:0000259" key="4">
    <source>
        <dbReference type="PROSITE" id="PS50995"/>
    </source>
</evidence>
<keyword evidence="2" id="KW-0238">DNA-binding</keyword>
<dbReference type="AlphaFoldDB" id="A0A329QNE6"/>
<dbReference type="Proteomes" id="UP000250642">
    <property type="component" value="Unassembled WGS sequence"/>
</dbReference>
<dbReference type="InterPro" id="IPR036388">
    <property type="entry name" value="WH-like_DNA-bd_sf"/>
</dbReference>
<dbReference type="SMART" id="SM00347">
    <property type="entry name" value="HTH_MARR"/>
    <property type="match status" value="1"/>
</dbReference>
<evidence type="ECO:0000313" key="5">
    <source>
        <dbReference type="EMBL" id="RAW13887.1"/>
    </source>
</evidence>
<dbReference type="PANTHER" id="PTHR42756:SF1">
    <property type="entry name" value="TRANSCRIPTIONAL REPRESSOR OF EMRAB OPERON"/>
    <property type="match status" value="1"/>
</dbReference>
<dbReference type="PANTHER" id="PTHR42756">
    <property type="entry name" value="TRANSCRIPTIONAL REGULATOR, MARR"/>
    <property type="match status" value="1"/>
</dbReference>
<gene>
    <name evidence="5" type="ORF">DC345_17185</name>
</gene>
<organism evidence="5 6">
    <name type="scientific">Paenibacillus taichungensis</name>
    <dbReference type="NCBI Taxonomy" id="484184"/>
    <lineage>
        <taxon>Bacteria</taxon>
        <taxon>Bacillati</taxon>
        <taxon>Bacillota</taxon>
        <taxon>Bacilli</taxon>
        <taxon>Bacillales</taxon>
        <taxon>Paenibacillaceae</taxon>
        <taxon>Paenibacillus</taxon>
    </lineage>
</organism>
<dbReference type="GO" id="GO:0003700">
    <property type="term" value="F:DNA-binding transcription factor activity"/>
    <property type="evidence" value="ECO:0007669"/>
    <property type="project" value="InterPro"/>
</dbReference>
<name>A0A329QNE6_9BACL</name>
<dbReference type="PROSITE" id="PS50995">
    <property type="entry name" value="HTH_MARR_2"/>
    <property type="match status" value="1"/>
</dbReference>
<dbReference type="InterPro" id="IPR000835">
    <property type="entry name" value="HTH_MarR-typ"/>
</dbReference>
<accession>A0A329QNE6</accession>
<dbReference type="Gene3D" id="1.10.10.10">
    <property type="entry name" value="Winged helix-like DNA-binding domain superfamily/Winged helix DNA-binding domain"/>
    <property type="match status" value="1"/>
</dbReference>
<feature type="domain" description="HTH marR-type" evidence="4">
    <location>
        <begin position="56"/>
        <end position="189"/>
    </location>
</feature>
<keyword evidence="1" id="KW-0805">Transcription regulation</keyword>
<proteinExistence type="predicted"/>
<comment type="caution">
    <text evidence="5">The sequence shown here is derived from an EMBL/GenBank/DDBJ whole genome shotgun (WGS) entry which is preliminary data.</text>
</comment>
<reference evidence="5 6" key="1">
    <citation type="submission" date="2018-04" db="EMBL/GenBank/DDBJ databases">
        <title>Paenibacillus taichungensis Genome sequencing and assembly.</title>
        <authorList>
            <person name="Xu J."/>
            <person name="Rensing C."/>
            <person name="Mazhar H.S."/>
        </authorList>
    </citation>
    <scope>NUCLEOTIDE SEQUENCE [LARGE SCALE GENOMIC DNA]</scope>
    <source>
        <strain evidence="5 6">NC1</strain>
    </source>
</reference>